<keyword evidence="4" id="KW-0720">Serine protease</keyword>
<dbReference type="InterPro" id="IPR001940">
    <property type="entry name" value="Peptidase_S1C"/>
</dbReference>
<dbReference type="Proteomes" id="UP000236318">
    <property type="component" value="Unassembled WGS sequence"/>
</dbReference>
<evidence type="ECO:0000259" key="7">
    <source>
        <dbReference type="SMART" id="SM00228"/>
    </source>
</evidence>
<dbReference type="OrthoDB" id="9758917at2"/>
<accession>A0A2K4YG77</accession>
<evidence type="ECO:0000256" key="4">
    <source>
        <dbReference type="ARBA" id="ARBA00022825"/>
    </source>
</evidence>
<dbReference type="Pfam" id="PF13180">
    <property type="entry name" value="PDZ_2"/>
    <property type="match status" value="1"/>
</dbReference>
<feature type="region of interest" description="Disordered" evidence="5">
    <location>
        <begin position="170"/>
        <end position="189"/>
    </location>
</feature>
<keyword evidence="6" id="KW-1133">Transmembrane helix</keyword>
<dbReference type="InterPro" id="IPR009003">
    <property type="entry name" value="Peptidase_S1_PA"/>
</dbReference>
<gene>
    <name evidence="8" type="ORF">MAAFP003_4486</name>
</gene>
<evidence type="ECO:0000256" key="1">
    <source>
        <dbReference type="ARBA" id="ARBA00010541"/>
    </source>
</evidence>
<dbReference type="InterPro" id="IPR036034">
    <property type="entry name" value="PDZ_sf"/>
</dbReference>
<feature type="domain" description="PDZ" evidence="7">
    <location>
        <begin position="438"/>
        <end position="510"/>
    </location>
</feature>
<dbReference type="SUPFAM" id="SSF50494">
    <property type="entry name" value="Trypsin-like serine proteases"/>
    <property type="match status" value="1"/>
</dbReference>
<feature type="transmembrane region" description="Helical" evidence="6">
    <location>
        <begin position="142"/>
        <end position="165"/>
    </location>
</feature>
<dbReference type="InterPro" id="IPR051201">
    <property type="entry name" value="Chloro_Bact_Ser_Proteases"/>
</dbReference>
<dbReference type="Pfam" id="PF13365">
    <property type="entry name" value="Trypsin_2"/>
    <property type="match status" value="1"/>
</dbReference>
<protein>
    <submittedName>
        <fullName evidence="8">PDZ domain-containing protein</fullName>
    </submittedName>
</protein>
<dbReference type="PANTHER" id="PTHR43343">
    <property type="entry name" value="PEPTIDASE S12"/>
    <property type="match status" value="1"/>
</dbReference>
<dbReference type="AlphaFoldDB" id="A0A2K4YG77"/>
<evidence type="ECO:0000256" key="3">
    <source>
        <dbReference type="ARBA" id="ARBA00022801"/>
    </source>
</evidence>
<reference evidence="8" key="1">
    <citation type="submission" date="2018-01" db="EMBL/GenBank/DDBJ databases">
        <authorList>
            <consortium name="Urmite Genomes"/>
        </authorList>
    </citation>
    <scope>NUCLEOTIDE SEQUENCE [LARGE SCALE GENOMIC DNA]</scope>
    <source>
        <strain evidence="8">AFP003</strain>
    </source>
</reference>
<evidence type="ECO:0000256" key="6">
    <source>
        <dbReference type="SAM" id="Phobius"/>
    </source>
</evidence>
<dbReference type="Gene3D" id="2.40.10.10">
    <property type="entry name" value="Trypsin-like serine proteases"/>
    <property type="match status" value="2"/>
</dbReference>
<sequence length="525" mass="51282">MTNDPRYSPPPQQPGYPSAPNQPFEPGGAPAYAQGHQQPYNQPYDWRYQQGQQSQPSQTSQYRRPYEPFGDTGAGAVPSGTGPGRIPGGTGAGPIPGSTGAGPIPGGSGVGPIPGATGTGPIPGMLPPMGPPRPQKRGRAGLLMAGALAIAVVSAGIGGAAATVVELGTHSTTASGSSGPSGATPGVPAANMPPGTVEQVAAKVVPSVVMLETDLGRASEEGSGVILSSDGLILTNNHVIAAAAAPPKGPGGPTPSSPTPGSPPPGGPGGPAPKTTVTFSDGRTAPFTVVGADPTSDIAVIRVQGVSGLTPIAMGSSSDVRVGQPVMAIGSPLGLSGTVTTGIISALNRPVSTTGESGNQNTVLDAIQTDAAINPGNSGGALVNLQGQLVGINSAIATLGSDSPDAQSGSIGLGFAIPVDQAKRIADELISTGKASHASLGVQVTSDKSTPGAKVVDVVTGGAASNAGVPKNVVVTKVDDRPISSADALVAAVRSKAPGDKVSLTFQDPGGGSRTVQVTLGKADQ</sequence>
<dbReference type="SMART" id="SM00228">
    <property type="entry name" value="PDZ"/>
    <property type="match status" value="1"/>
</dbReference>
<dbReference type="PANTHER" id="PTHR43343:SF3">
    <property type="entry name" value="PROTEASE DO-LIKE 8, CHLOROPLASTIC"/>
    <property type="match status" value="1"/>
</dbReference>
<evidence type="ECO:0000256" key="5">
    <source>
        <dbReference type="SAM" id="MobiDB-lite"/>
    </source>
</evidence>
<feature type="compositionally biased region" description="Pro residues" evidence="5">
    <location>
        <begin position="247"/>
        <end position="271"/>
    </location>
</feature>
<dbReference type="InterPro" id="IPR001478">
    <property type="entry name" value="PDZ"/>
</dbReference>
<keyword evidence="3" id="KW-0378">Hydrolase</keyword>
<feature type="compositionally biased region" description="Gly residues" evidence="5">
    <location>
        <begin position="81"/>
        <end position="112"/>
    </location>
</feature>
<feature type="compositionally biased region" description="Low complexity" evidence="5">
    <location>
        <begin position="49"/>
        <end position="61"/>
    </location>
</feature>
<evidence type="ECO:0000313" key="9">
    <source>
        <dbReference type="Proteomes" id="UP000236318"/>
    </source>
</evidence>
<name>A0A2K4YG77_9MYCO</name>
<feature type="region of interest" description="Disordered" evidence="5">
    <location>
        <begin position="1"/>
        <end position="138"/>
    </location>
</feature>
<keyword evidence="6" id="KW-0812">Transmembrane</keyword>
<dbReference type="Gene3D" id="2.30.42.10">
    <property type="match status" value="1"/>
</dbReference>
<dbReference type="EMBL" id="FXEG02000005">
    <property type="protein sequence ID" value="SOX55791.1"/>
    <property type="molecule type" value="Genomic_DNA"/>
</dbReference>
<feature type="region of interest" description="Disordered" evidence="5">
    <location>
        <begin position="243"/>
        <end position="281"/>
    </location>
</feature>
<evidence type="ECO:0000256" key="2">
    <source>
        <dbReference type="ARBA" id="ARBA00022670"/>
    </source>
</evidence>
<feature type="compositionally biased region" description="Low complexity" evidence="5">
    <location>
        <begin position="113"/>
        <end position="123"/>
    </location>
</feature>
<keyword evidence="6" id="KW-0472">Membrane</keyword>
<dbReference type="GO" id="GO:0004252">
    <property type="term" value="F:serine-type endopeptidase activity"/>
    <property type="evidence" value="ECO:0007669"/>
    <property type="project" value="InterPro"/>
</dbReference>
<feature type="region of interest" description="Disordered" evidence="5">
    <location>
        <begin position="502"/>
        <end position="525"/>
    </location>
</feature>
<dbReference type="SUPFAM" id="SSF50156">
    <property type="entry name" value="PDZ domain-like"/>
    <property type="match status" value="1"/>
</dbReference>
<comment type="caution">
    <text evidence="8">The sequence shown here is derived from an EMBL/GenBank/DDBJ whole genome shotgun (WGS) entry which is preliminary data.</text>
</comment>
<dbReference type="InterPro" id="IPR043504">
    <property type="entry name" value="Peptidase_S1_PA_chymotrypsin"/>
</dbReference>
<organism evidence="8 9">
    <name type="scientific">Mycobacterium ahvazicum</name>
    <dbReference type="NCBI Taxonomy" id="1964395"/>
    <lineage>
        <taxon>Bacteria</taxon>
        <taxon>Bacillati</taxon>
        <taxon>Actinomycetota</taxon>
        <taxon>Actinomycetes</taxon>
        <taxon>Mycobacteriales</taxon>
        <taxon>Mycobacteriaceae</taxon>
        <taxon>Mycobacterium</taxon>
        <taxon>Mycobacterium simiae complex</taxon>
    </lineage>
</organism>
<keyword evidence="2" id="KW-0645">Protease</keyword>
<evidence type="ECO:0000313" key="8">
    <source>
        <dbReference type="EMBL" id="SOX55791.1"/>
    </source>
</evidence>
<proteinExistence type="inferred from homology"/>
<comment type="similarity">
    <text evidence="1">Belongs to the peptidase S1C family.</text>
</comment>
<dbReference type="FunFam" id="2.40.10.10:FF:000001">
    <property type="entry name" value="Periplasmic serine protease DegS"/>
    <property type="match status" value="1"/>
</dbReference>
<dbReference type="GO" id="GO:0006508">
    <property type="term" value="P:proteolysis"/>
    <property type="evidence" value="ECO:0007669"/>
    <property type="project" value="UniProtKB-KW"/>
</dbReference>
<feature type="compositionally biased region" description="Pro residues" evidence="5">
    <location>
        <begin position="124"/>
        <end position="133"/>
    </location>
</feature>
<dbReference type="PRINTS" id="PR00834">
    <property type="entry name" value="PROTEASES2C"/>
</dbReference>
<keyword evidence="9" id="KW-1185">Reference proteome</keyword>
<dbReference type="RefSeq" id="WP_096289907.1">
    <property type="nucleotide sequence ID" value="NZ_FXEG02000005.1"/>
</dbReference>